<evidence type="ECO:0000256" key="4">
    <source>
        <dbReference type="ARBA" id="ARBA00023163"/>
    </source>
</evidence>
<feature type="domain" description="RNA polymerase sigma-70 region 2" evidence="5">
    <location>
        <begin position="21"/>
        <end position="83"/>
    </location>
</feature>
<evidence type="ECO:0000313" key="8">
    <source>
        <dbReference type="Proteomes" id="UP000094784"/>
    </source>
</evidence>
<feature type="domain" description="RNA polymerase sigma factor 70 region 4 type 2" evidence="6">
    <location>
        <begin position="123"/>
        <end position="167"/>
    </location>
</feature>
<name>A0A1E4RAN9_9BACI</name>
<dbReference type="InterPro" id="IPR013324">
    <property type="entry name" value="RNA_pol_sigma_r3/r4-like"/>
</dbReference>
<gene>
    <name evidence="7" type="ORF">BG258_17195</name>
</gene>
<evidence type="ECO:0000256" key="2">
    <source>
        <dbReference type="ARBA" id="ARBA00023015"/>
    </source>
</evidence>
<evidence type="ECO:0000259" key="5">
    <source>
        <dbReference type="Pfam" id="PF04542"/>
    </source>
</evidence>
<accession>A0A1E4RAN9</accession>
<proteinExistence type="inferred from homology"/>
<dbReference type="SUPFAM" id="SSF88946">
    <property type="entry name" value="Sigma2 domain of RNA polymerase sigma factors"/>
    <property type="match status" value="1"/>
</dbReference>
<dbReference type="PANTHER" id="PTHR43133">
    <property type="entry name" value="RNA POLYMERASE ECF-TYPE SIGMA FACTO"/>
    <property type="match status" value="1"/>
</dbReference>
<dbReference type="AlphaFoldDB" id="A0A1E4RAN9"/>
<dbReference type="Gene3D" id="1.10.1740.10">
    <property type="match status" value="1"/>
</dbReference>
<dbReference type="Pfam" id="PF08281">
    <property type="entry name" value="Sigma70_r4_2"/>
    <property type="match status" value="1"/>
</dbReference>
<dbReference type="InterPro" id="IPR039425">
    <property type="entry name" value="RNA_pol_sigma-70-like"/>
</dbReference>
<dbReference type="InterPro" id="IPR013325">
    <property type="entry name" value="RNA_pol_sigma_r2"/>
</dbReference>
<dbReference type="Proteomes" id="UP000094784">
    <property type="component" value="Unassembled WGS sequence"/>
</dbReference>
<sequence>MLHYYDYGDVTLSKHLEAVMEEHGEYCLRVAYLYVKDWTIAEEIVQDVFFAYYRQRDRFEQRSSLKTYLVKITEHKSHDYLRSWKNKRHELFEKIHIGANKRTPEMTLLAKDEQNTLTIALFALPITYREVIILYYYQELKVREIADILLCAENTVKTRLHRARKMLQSKLNPSDWEVLMDDSF</sequence>
<dbReference type="GO" id="GO:0006352">
    <property type="term" value="P:DNA-templated transcription initiation"/>
    <property type="evidence" value="ECO:0007669"/>
    <property type="project" value="InterPro"/>
</dbReference>
<comment type="similarity">
    <text evidence="1">Belongs to the sigma-70 factor family. ECF subfamily.</text>
</comment>
<dbReference type="PANTHER" id="PTHR43133:SF60">
    <property type="entry name" value="RNA POLYMERASE SIGMA FACTOR SIGV"/>
    <property type="match status" value="1"/>
</dbReference>
<evidence type="ECO:0000259" key="6">
    <source>
        <dbReference type="Pfam" id="PF08281"/>
    </source>
</evidence>
<keyword evidence="2" id="KW-0805">Transcription regulation</keyword>
<keyword evidence="4" id="KW-0804">Transcription</keyword>
<evidence type="ECO:0000256" key="3">
    <source>
        <dbReference type="ARBA" id="ARBA00023082"/>
    </source>
</evidence>
<dbReference type="SUPFAM" id="SSF88659">
    <property type="entry name" value="Sigma3 and sigma4 domains of RNA polymerase sigma factors"/>
    <property type="match status" value="1"/>
</dbReference>
<dbReference type="InterPro" id="IPR007627">
    <property type="entry name" value="RNA_pol_sigma70_r2"/>
</dbReference>
<dbReference type="NCBIfam" id="TIGR02937">
    <property type="entry name" value="sigma70-ECF"/>
    <property type="match status" value="1"/>
</dbReference>
<dbReference type="GO" id="GO:0003677">
    <property type="term" value="F:DNA binding"/>
    <property type="evidence" value="ECO:0007669"/>
    <property type="project" value="InterPro"/>
</dbReference>
<keyword evidence="3" id="KW-0731">Sigma factor</keyword>
<evidence type="ECO:0000256" key="1">
    <source>
        <dbReference type="ARBA" id="ARBA00010641"/>
    </source>
</evidence>
<organism evidence="7 8">
    <name type="scientific">Lysinibacillus fusiformis</name>
    <dbReference type="NCBI Taxonomy" id="28031"/>
    <lineage>
        <taxon>Bacteria</taxon>
        <taxon>Bacillati</taxon>
        <taxon>Bacillota</taxon>
        <taxon>Bacilli</taxon>
        <taxon>Bacillales</taxon>
        <taxon>Bacillaceae</taxon>
        <taxon>Lysinibacillus</taxon>
    </lineage>
</organism>
<dbReference type="Gene3D" id="1.10.10.10">
    <property type="entry name" value="Winged helix-like DNA-binding domain superfamily/Winged helix DNA-binding domain"/>
    <property type="match status" value="1"/>
</dbReference>
<comment type="caution">
    <text evidence="7">The sequence shown here is derived from an EMBL/GenBank/DDBJ whole genome shotgun (WGS) entry which is preliminary data.</text>
</comment>
<dbReference type="GO" id="GO:0016987">
    <property type="term" value="F:sigma factor activity"/>
    <property type="evidence" value="ECO:0007669"/>
    <property type="project" value="UniProtKB-KW"/>
</dbReference>
<dbReference type="EMBL" id="MECQ01000001">
    <property type="protein sequence ID" value="ODV57532.1"/>
    <property type="molecule type" value="Genomic_DNA"/>
</dbReference>
<dbReference type="InterPro" id="IPR036388">
    <property type="entry name" value="WH-like_DNA-bd_sf"/>
</dbReference>
<protein>
    <submittedName>
        <fullName evidence="7">RNA polymerase subunit sigma-70</fullName>
    </submittedName>
</protein>
<reference evidence="7 8" key="1">
    <citation type="submission" date="2016-09" db="EMBL/GenBank/DDBJ databases">
        <title>Draft genome sequence of the soil isolate, Lysinibacillus fusiformis M5, a potential hypoxanthine producer.</title>
        <authorList>
            <person name="Gallegos-Monterrosa R."/>
            <person name="Maroti G."/>
            <person name="Balint B."/>
            <person name="Kovacs A.T."/>
        </authorList>
    </citation>
    <scope>NUCLEOTIDE SEQUENCE [LARGE SCALE GENOMIC DNA]</scope>
    <source>
        <strain evidence="7 8">M5</strain>
    </source>
</reference>
<evidence type="ECO:0000313" key="7">
    <source>
        <dbReference type="EMBL" id="ODV57532.1"/>
    </source>
</evidence>
<dbReference type="InterPro" id="IPR014284">
    <property type="entry name" value="RNA_pol_sigma-70_dom"/>
</dbReference>
<dbReference type="Pfam" id="PF04542">
    <property type="entry name" value="Sigma70_r2"/>
    <property type="match status" value="1"/>
</dbReference>
<dbReference type="CDD" id="cd06171">
    <property type="entry name" value="Sigma70_r4"/>
    <property type="match status" value="1"/>
</dbReference>
<dbReference type="InterPro" id="IPR013249">
    <property type="entry name" value="RNA_pol_sigma70_r4_t2"/>
</dbReference>